<feature type="compositionally biased region" description="Basic and acidic residues" evidence="15">
    <location>
        <begin position="660"/>
        <end position="671"/>
    </location>
</feature>
<evidence type="ECO:0000256" key="7">
    <source>
        <dbReference type="ARBA" id="ARBA00022692"/>
    </source>
</evidence>
<reference evidence="18" key="2">
    <citation type="submission" date="2025-09" db="UniProtKB">
        <authorList>
            <consortium name="Ensembl"/>
        </authorList>
    </citation>
    <scope>IDENTIFICATION</scope>
</reference>
<evidence type="ECO:0000256" key="14">
    <source>
        <dbReference type="ARBA" id="ARBA00061422"/>
    </source>
</evidence>
<evidence type="ECO:0000313" key="18">
    <source>
        <dbReference type="Ensembl" id="ENSCRFP00000012597.1"/>
    </source>
</evidence>
<dbReference type="SMART" id="SM00369">
    <property type="entry name" value="LRR_TYP"/>
    <property type="match status" value="15"/>
</dbReference>
<evidence type="ECO:0000256" key="1">
    <source>
        <dbReference type="ARBA" id="ARBA00004236"/>
    </source>
</evidence>
<keyword evidence="9" id="KW-0677">Repeat</keyword>
<sequence length="671" mass="73942">MGPSWGLLLLAVALGATAAARCPVPFVCDNLCAHILCLNGSLTAIPELTKKLDLRVNSFMVIPAGTFLATLYLTHLDLQHCKVERLEEGAFWGLGRLVYLNLASNGIALLYQESLDGLSSLQQLILEGNCIEEIQPGSFSHLESLTALDLRANALVCLPDMAFQSFQVLRWFWLFHNALHVLGSEAFAALPALHRLSLDHNELQALPGDALAKLDGATWLDLGHNPTTYMAKEALAMASLRHLFLDHTSLQDVAPKAFAHSPQLRMVDLQENQLQGLPPLAGAARLVRVSLDGNPLLCSCLLCPFHKWLARAWVQAEGACAAPPALRGHSLNTLKSPVMRCSRLQPRPSPTCPRGCVCSSSFYNGYCKNRNLPEIPWDFPEDTRLLNLRQNPFRTVPPDAFSGLKELMSLHLQRCSIRALHLRAFQRLESLVYLYLTDNHLSTLVAAAFDGALQLAYQDLDHNAFTRVPAGRFWLLPNLLSLHLQHNAIGELAEGDLAEARGLHWLYLAVNAIRHIAPALEGNCLLEVPTAALQGLPALSELKLSWNPIKHMGDSVFLLVASSLQHLYLDNMGVEWVNFLPCLHWPALFLSLICHISRWINKLNLRIGATYGSPAKVVGLKVKLSTFQTCPGWGQGEARETNPNKTKAASKPSKLKRSGKSPDRGFSKSRA</sequence>
<dbReference type="InterPro" id="IPR050541">
    <property type="entry name" value="LRR_TM_domain-containing"/>
</dbReference>
<evidence type="ECO:0000256" key="16">
    <source>
        <dbReference type="SAM" id="SignalP"/>
    </source>
</evidence>
<keyword evidence="4" id="KW-0964">Secreted</keyword>
<keyword evidence="7" id="KW-0812">Transmembrane</keyword>
<dbReference type="AlphaFoldDB" id="A0A8C3QWV4"/>
<dbReference type="GO" id="GO:0005886">
    <property type="term" value="C:plasma membrane"/>
    <property type="evidence" value="ECO:0007669"/>
    <property type="project" value="UniProtKB-SubCell"/>
</dbReference>
<evidence type="ECO:0000256" key="11">
    <source>
        <dbReference type="ARBA" id="ARBA00023136"/>
    </source>
</evidence>
<evidence type="ECO:0000256" key="9">
    <source>
        <dbReference type="ARBA" id="ARBA00022737"/>
    </source>
</evidence>
<evidence type="ECO:0000256" key="6">
    <source>
        <dbReference type="ARBA" id="ARBA00022614"/>
    </source>
</evidence>
<feature type="region of interest" description="Disordered" evidence="15">
    <location>
        <begin position="633"/>
        <end position="671"/>
    </location>
</feature>
<evidence type="ECO:0000256" key="8">
    <source>
        <dbReference type="ARBA" id="ARBA00022729"/>
    </source>
</evidence>
<dbReference type="InterPro" id="IPR000372">
    <property type="entry name" value="LRRNT"/>
</dbReference>
<evidence type="ECO:0000256" key="15">
    <source>
        <dbReference type="SAM" id="MobiDB-lite"/>
    </source>
</evidence>
<dbReference type="SMART" id="SM00013">
    <property type="entry name" value="LRRNT"/>
    <property type="match status" value="1"/>
</dbReference>
<evidence type="ECO:0000256" key="5">
    <source>
        <dbReference type="ARBA" id="ARBA00022530"/>
    </source>
</evidence>
<evidence type="ECO:0000256" key="3">
    <source>
        <dbReference type="ARBA" id="ARBA00022475"/>
    </source>
</evidence>
<keyword evidence="13" id="KW-0325">Glycoprotein</keyword>
<keyword evidence="19" id="KW-1185">Reference proteome</keyword>
<dbReference type="FunFam" id="3.80.10.10:FF:000059">
    <property type="entry name" value="Chondroadherin like"/>
    <property type="match status" value="1"/>
</dbReference>
<organism evidence="18 19">
    <name type="scientific">Cyanoderma ruficeps</name>
    <name type="common">rufous-capped babbler</name>
    <dbReference type="NCBI Taxonomy" id="181631"/>
    <lineage>
        <taxon>Eukaryota</taxon>
        <taxon>Metazoa</taxon>
        <taxon>Chordata</taxon>
        <taxon>Craniata</taxon>
        <taxon>Vertebrata</taxon>
        <taxon>Euteleostomi</taxon>
        <taxon>Archelosauria</taxon>
        <taxon>Archosauria</taxon>
        <taxon>Dinosauria</taxon>
        <taxon>Saurischia</taxon>
        <taxon>Theropoda</taxon>
        <taxon>Coelurosauria</taxon>
        <taxon>Aves</taxon>
        <taxon>Neognathae</taxon>
        <taxon>Neoaves</taxon>
        <taxon>Telluraves</taxon>
        <taxon>Australaves</taxon>
        <taxon>Passeriformes</taxon>
        <taxon>Sylvioidea</taxon>
        <taxon>Timaliidae</taxon>
        <taxon>Cyanoderma</taxon>
    </lineage>
</organism>
<dbReference type="InterPro" id="IPR032675">
    <property type="entry name" value="LRR_dom_sf"/>
</dbReference>
<comment type="similarity">
    <text evidence="14">Belongs to the small leucine-rich proteoglycan (SLRP) family. SLRP class IV subfamily.</text>
</comment>
<evidence type="ECO:0000256" key="10">
    <source>
        <dbReference type="ARBA" id="ARBA00022989"/>
    </source>
</evidence>
<evidence type="ECO:0000259" key="17">
    <source>
        <dbReference type="SMART" id="SM00013"/>
    </source>
</evidence>
<keyword evidence="6" id="KW-0433">Leucine-rich repeat</keyword>
<dbReference type="InterPro" id="IPR003591">
    <property type="entry name" value="Leu-rich_rpt_typical-subtyp"/>
</dbReference>
<dbReference type="Proteomes" id="UP000694396">
    <property type="component" value="Unplaced"/>
</dbReference>
<evidence type="ECO:0000313" key="19">
    <source>
        <dbReference type="Proteomes" id="UP000694396"/>
    </source>
</evidence>
<dbReference type="PANTHER" id="PTHR24369">
    <property type="entry name" value="ANTIGEN BSP, PUTATIVE-RELATED"/>
    <property type="match status" value="1"/>
</dbReference>
<feature type="chain" id="PRO_5034129095" evidence="16">
    <location>
        <begin position="20"/>
        <end position="671"/>
    </location>
</feature>
<protein>
    <submittedName>
        <fullName evidence="18">Chondroadherin like</fullName>
    </submittedName>
</protein>
<dbReference type="PANTHER" id="PTHR24369:SF210">
    <property type="entry name" value="CHAOPTIN-RELATED"/>
    <property type="match status" value="1"/>
</dbReference>
<proteinExistence type="inferred from homology"/>
<keyword evidence="5" id="KW-0272">Extracellular matrix</keyword>
<dbReference type="Gene3D" id="3.80.10.10">
    <property type="entry name" value="Ribonuclease Inhibitor"/>
    <property type="match status" value="2"/>
</dbReference>
<accession>A0A8C3QWV4</accession>
<dbReference type="InterPro" id="IPR001611">
    <property type="entry name" value="Leu-rich_rpt"/>
</dbReference>
<dbReference type="Pfam" id="PF13855">
    <property type="entry name" value="LRR_8"/>
    <property type="match status" value="4"/>
</dbReference>
<reference evidence="18" key="1">
    <citation type="submission" date="2025-08" db="UniProtKB">
        <authorList>
            <consortium name="Ensembl"/>
        </authorList>
    </citation>
    <scope>IDENTIFICATION</scope>
</reference>
<keyword evidence="8 16" id="KW-0732">Signal</keyword>
<evidence type="ECO:0000256" key="2">
    <source>
        <dbReference type="ARBA" id="ARBA00004498"/>
    </source>
</evidence>
<evidence type="ECO:0000256" key="4">
    <source>
        <dbReference type="ARBA" id="ARBA00022525"/>
    </source>
</evidence>
<dbReference type="FunFam" id="3.80.10.10:FF:001438">
    <property type="entry name" value="Uncharacterized protein"/>
    <property type="match status" value="1"/>
</dbReference>
<feature type="signal peptide" evidence="16">
    <location>
        <begin position="1"/>
        <end position="19"/>
    </location>
</feature>
<dbReference type="SUPFAM" id="SSF52058">
    <property type="entry name" value="L domain-like"/>
    <property type="match status" value="2"/>
</dbReference>
<keyword evidence="12" id="KW-1015">Disulfide bond</keyword>
<keyword evidence="10" id="KW-1133">Transmembrane helix</keyword>
<feature type="domain" description="LRRNT" evidence="17">
    <location>
        <begin position="351"/>
        <end position="385"/>
    </location>
</feature>
<evidence type="ECO:0000256" key="13">
    <source>
        <dbReference type="ARBA" id="ARBA00023180"/>
    </source>
</evidence>
<keyword evidence="3" id="KW-1003">Cell membrane</keyword>
<dbReference type="Ensembl" id="ENSCRFT00000013029.1">
    <property type="protein sequence ID" value="ENSCRFP00000012597.1"/>
    <property type="gene ID" value="ENSCRFG00000009772.1"/>
</dbReference>
<keyword evidence="11" id="KW-0472">Membrane</keyword>
<name>A0A8C3QWV4_9PASS</name>
<comment type="subcellular location">
    <subcellularLocation>
        <location evidence="1">Cell membrane</location>
    </subcellularLocation>
    <subcellularLocation>
        <location evidence="2">Secreted</location>
        <location evidence="2">Extracellular space</location>
        <location evidence="2">Extracellular matrix</location>
    </subcellularLocation>
</comment>
<evidence type="ECO:0000256" key="12">
    <source>
        <dbReference type="ARBA" id="ARBA00023157"/>
    </source>
</evidence>